<evidence type="ECO:0000313" key="3">
    <source>
        <dbReference type="Proteomes" id="UP000677616"/>
    </source>
</evidence>
<keyword evidence="1" id="KW-1133">Transmembrane helix</keyword>
<dbReference type="EMBL" id="CP073084">
    <property type="protein sequence ID" value="QUE55052.1"/>
    <property type="molecule type" value="Genomic_DNA"/>
</dbReference>
<feature type="transmembrane region" description="Helical" evidence="1">
    <location>
        <begin position="41"/>
        <end position="58"/>
    </location>
</feature>
<evidence type="ECO:0000313" key="2">
    <source>
        <dbReference type="EMBL" id="QUE55052.1"/>
    </source>
</evidence>
<keyword evidence="1" id="KW-0812">Transmembrane</keyword>
<keyword evidence="1" id="KW-0472">Membrane</keyword>
<organism evidence="2 3">
    <name type="scientific">Streptococcus oriscaviae</name>
    <dbReference type="NCBI Taxonomy" id="2781599"/>
    <lineage>
        <taxon>Bacteria</taxon>
        <taxon>Bacillati</taxon>
        <taxon>Bacillota</taxon>
        <taxon>Bacilli</taxon>
        <taxon>Lactobacillales</taxon>
        <taxon>Streptococcaceae</taxon>
        <taxon>Streptococcus</taxon>
    </lineage>
</organism>
<evidence type="ECO:0000256" key="1">
    <source>
        <dbReference type="SAM" id="Phobius"/>
    </source>
</evidence>
<reference evidence="2 3" key="1">
    <citation type="submission" date="2021-04" db="EMBL/GenBank/DDBJ databases">
        <title>Complete genome sequence of a novel Streptococcus species.</title>
        <authorList>
            <person name="Teng J.L.L."/>
        </authorList>
    </citation>
    <scope>NUCLEOTIDE SEQUENCE [LARGE SCALE GENOMIC DNA]</scope>
    <source>
        <strain evidence="2 3">HKU75</strain>
    </source>
</reference>
<protein>
    <submittedName>
        <fullName evidence="2">Zinc-ribbon domain-containing protein</fullName>
    </submittedName>
</protein>
<dbReference type="RefSeq" id="WP_212572443.1">
    <property type="nucleotide sequence ID" value="NZ_CP073084.1"/>
</dbReference>
<sequence length="80" mass="9149">MVIIFGTKNKSEDLGATDAEVLYANCHNQSPWHVHVVDKKFTLFFMSIFTLSSTYYLLCPICQYGRQISKQDAKELVGRT</sequence>
<dbReference type="Proteomes" id="UP000677616">
    <property type="component" value="Chromosome"/>
</dbReference>
<name>A0ABX7YNQ8_9STRE</name>
<proteinExistence type="predicted"/>
<gene>
    <name evidence="2" type="ORF">INT76_04000</name>
</gene>
<keyword evidence="3" id="KW-1185">Reference proteome</keyword>
<accession>A0ABX7YNQ8</accession>